<gene>
    <name evidence="2" type="ordered locus">Dole_3197</name>
</gene>
<dbReference type="RefSeq" id="WP_012176610.1">
    <property type="nucleotide sequence ID" value="NC_009943.1"/>
</dbReference>
<keyword evidence="1" id="KW-0472">Membrane</keyword>
<dbReference type="Proteomes" id="UP000008561">
    <property type="component" value="Chromosome"/>
</dbReference>
<proteinExistence type="predicted"/>
<sequence length="132" mass="14991">MINKNDLKIILISFVLIFSVQFIFVAIETALQFLGITLAAPLFFYVLYGYSPLAFTGLYIGWTKTSSKTKVCLLASLFYILKRFCFGGFETDSRHNFSEYNFMIVLNLTALSFLIILGANTLSQQIKKIKNT</sequence>
<dbReference type="AlphaFoldDB" id="A9A081"/>
<evidence type="ECO:0000256" key="1">
    <source>
        <dbReference type="SAM" id="Phobius"/>
    </source>
</evidence>
<keyword evidence="1" id="KW-0812">Transmembrane</keyword>
<protein>
    <submittedName>
        <fullName evidence="2">Uncharacterized protein</fullName>
    </submittedName>
</protein>
<evidence type="ECO:0000313" key="2">
    <source>
        <dbReference type="EMBL" id="ABW69000.1"/>
    </source>
</evidence>
<keyword evidence="3" id="KW-1185">Reference proteome</keyword>
<evidence type="ECO:0000313" key="3">
    <source>
        <dbReference type="Proteomes" id="UP000008561"/>
    </source>
</evidence>
<dbReference type="HOGENOM" id="CLU_1913693_0_0_7"/>
<feature type="transmembrane region" description="Helical" evidence="1">
    <location>
        <begin position="71"/>
        <end position="89"/>
    </location>
</feature>
<organism evidence="2 3">
    <name type="scientific">Desulfosudis oleivorans (strain DSM 6200 / JCM 39069 / Hxd3)</name>
    <name type="common">Desulfococcus oleovorans</name>
    <dbReference type="NCBI Taxonomy" id="96561"/>
    <lineage>
        <taxon>Bacteria</taxon>
        <taxon>Pseudomonadati</taxon>
        <taxon>Thermodesulfobacteriota</taxon>
        <taxon>Desulfobacteria</taxon>
        <taxon>Desulfobacterales</taxon>
        <taxon>Desulfosudaceae</taxon>
        <taxon>Desulfosudis</taxon>
    </lineage>
</organism>
<reference evidence="2 3" key="1">
    <citation type="submission" date="2007-10" db="EMBL/GenBank/DDBJ databases">
        <title>Complete sequence of Desulfococcus oleovorans Hxd3.</title>
        <authorList>
            <consortium name="US DOE Joint Genome Institute"/>
            <person name="Copeland A."/>
            <person name="Lucas S."/>
            <person name="Lapidus A."/>
            <person name="Barry K."/>
            <person name="Glavina del Rio T."/>
            <person name="Dalin E."/>
            <person name="Tice H."/>
            <person name="Pitluck S."/>
            <person name="Kiss H."/>
            <person name="Brettin T."/>
            <person name="Bruce D."/>
            <person name="Detter J.C."/>
            <person name="Han C."/>
            <person name="Schmutz J."/>
            <person name="Larimer F."/>
            <person name="Land M."/>
            <person name="Hauser L."/>
            <person name="Kyrpides N."/>
            <person name="Kim E."/>
            <person name="Wawrik B."/>
            <person name="Richardson P."/>
        </authorList>
    </citation>
    <scope>NUCLEOTIDE SEQUENCE [LARGE SCALE GENOMIC DNA]</scope>
    <source>
        <strain evidence="3">DSM 6200 / JCM 39069 / Hxd3</strain>
    </source>
</reference>
<keyword evidence="1" id="KW-1133">Transmembrane helix</keyword>
<feature type="transmembrane region" description="Helical" evidence="1">
    <location>
        <begin position="33"/>
        <end position="59"/>
    </location>
</feature>
<dbReference type="KEGG" id="dol:Dole_3197"/>
<name>A9A081_DESOH</name>
<accession>A9A081</accession>
<feature type="transmembrane region" description="Helical" evidence="1">
    <location>
        <begin position="101"/>
        <end position="122"/>
    </location>
</feature>
<dbReference type="STRING" id="96561.Dole_3197"/>
<dbReference type="EMBL" id="CP000859">
    <property type="protein sequence ID" value="ABW69000.1"/>
    <property type="molecule type" value="Genomic_DNA"/>
</dbReference>
<feature type="transmembrane region" description="Helical" evidence="1">
    <location>
        <begin position="7"/>
        <end position="27"/>
    </location>
</feature>